<organism evidence="8 9">
    <name type="scientific">Anaeromyxobacter diazotrophicus</name>
    <dbReference type="NCBI Taxonomy" id="2590199"/>
    <lineage>
        <taxon>Bacteria</taxon>
        <taxon>Pseudomonadati</taxon>
        <taxon>Myxococcota</taxon>
        <taxon>Myxococcia</taxon>
        <taxon>Myxococcales</taxon>
        <taxon>Cystobacterineae</taxon>
        <taxon>Anaeromyxobacteraceae</taxon>
        <taxon>Anaeromyxobacter</taxon>
    </lineage>
</organism>
<dbReference type="PANTHER" id="PTHR10010">
    <property type="entry name" value="SOLUTE CARRIER FAMILY 34 SODIUM PHOSPHATE , MEMBER 2-RELATED"/>
    <property type="match status" value="1"/>
</dbReference>
<feature type="transmembrane region" description="Helical" evidence="6">
    <location>
        <begin position="109"/>
        <end position="124"/>
    </location>
</feature>
<feature type="domain" description="PhoU" evidence="7">
    <location>
        <begin position="341"/>
        <end position="420"/>
    </location>
</feature>
<evidence type="ECO:0000256" key="6">
    <source>
        <dbReference type="SAM" id="Phobius"/>
    </source>
</evidence>
<name>A0A7I9VHI7_9BACT</name>
<dbReference type="Pfam" id="PF02690">
    <property type="entry name" value="Na_Pi_cotrans"/>
    <property type="match status" value="2"/>
</dbReference>
<dbReference type="InterPro" id="IPR038078">
    <property type="entry name" value="PhoU-like_sf"/>
</dbReference>
<dbReference type="InterPro" id="IPR026022">
    <property type="entry name" value="PhoU_dom"/>
</dbReference>
<protein>
    <submittedName>
        <fullName evidence="8">Na/Pi cotransporter II-like protein</fullName>
    </submittedName>
</protein>
<feature type="transmembrane region" description="Helical" evidence="6">
    <location>
        <begin position="240"/>
        <end position="262"/>
    </location>
</feature>
<gene>
    <name evidence="8" type="ORF">AMYX_03490</name>
</gene>
<dbReference type="GO" id="GO:0005436">
    <property type="term" value="F:sodium:phosphate symporter activity"/>
    <property type="evidence" value="ECO:0007669"/>
    <property type="project" value="InterPro"/>
</dbReference>
<dbReference type="NCBIfam" id="TIGR00704">
    <property type="entry name" value="NaPi_cotrn_rel"/>
    <property type="match status" value="1"/>
</dbReference>
<evidence type="ECO:0000256" key="2">
    <source>
        <dbReference type="ARBA" id="ARBA00022475"/>
    </source>
</evidence>
<dbReference type="RefSeq" id="WP_176062396.1">
    <property type="nucleotide sequence ID" value="NZ_BJTG01000001.1"/>
</dbReference>
<dbReference type="Gene3D" id="1.20.58.220">
    <property type="entry name" value="Phosphate transport system protein phou homolog 2, domain 2"/>
    <property type="match status" value="1"/>
</dbReference>
<feature type="transmembrane region" description="Helical" evidence="6">
    <location>
        <begin position="161"/>
        <end position="187"/>
    </location>
</feature>
<evidence type="ECO:0000256" key="3">
    <source>
        <dbReference type="ARBA" id="ARBA00022692"/>
    </source>
</evidence>
<feature type="transmembrane region" description="Helical" evidence="6">
    <location>
        <begin position="131"/>
        <end position="149"/>
    </location>
</feature>
<dbReference type="GO" id="GO:0044341">
    <property type="term" value="P:sodium-dependent phosphate transport"/>
    <property type="evidence" value="ECO:0007669"/>
    <property type="project" value="InterPro"/>
</dbReference>
<dbReference type="InterPro" id="IPR003841">
    <property type="entry name" value="Na/Pi_transpt"/>
</dbReference>
<comment type="caution">
    <text evidence="8">The sequence shown here is derived from an EMBL/GenBank/DDBJ whole genome shotgun (WGS) entry which is preliminary data.</text>
</comment>
<comment type="subcellular location">
    <subcellularLocation>
        <location evidence="1">Cell membrane</location>
        <topology evidence="1">Multi-pass membrane protein</topology>
    </subcellularLocation>
</comment>
<dbReference type="GO" id="GO:0005886">
    <property type="term" value="C:plasma membrane"/>
    <property type="evidence" value="ECO:0007669"/>
    <property type="project" value="UniProtKB-SubCell"/>
</dbReference>
<dbReference type="InterPro" id="IPR004633">
    <property type="entry name" value="NaPi_cotrn-rel/YqeW-like"/>
</dbReference>
<proteinExistence type="predicted"/>
<evidence type="ECO:0000313" key="9">
    <source>
        <dbReference type="Proteomes" id="UP000503640"/>
    </source>
</evidence>
<evidence type="ECO:0000256" key="5">
    <source>
        <dbReference type="ARBA" id="ARBA00023136"/>
    </source>
</evidence>
<keyword evidence="4 6" id="KW-1133">Transmembrane helix</keyword>
<evidence type="ECO:0000256" key="1">
    <source>
        <dbReference type="ARBA" id="ARBA00004651"/>
    </source>
</evidence>
<dbReference type="Proteomes" id="UP000503640">
    <property type="component" value="Unassembled WGS sequence"/>
</dbReference>
<feature type="transmembrane region" description="Helical" evidence="6">
    <location>
        <begin position="283"/>
        <end position="303"/>
    </location>
</feature>
<sequence length="544" mass="58600">MSFLDLTVLLGGLAIFLHGLGLAREGLQVVAGERLRTLLFALTRNRVVGLVSGAVVTTIVQSSTAVTVMLVGFAASSLMTLPQAMAVVLGADIGTTVTVQLIAFRLTPYALLLVALGFALRFFTRKRRVRYAGEAVMGIGLLFFGLKLMSDATLPLRGSPLFATVLAHLATTPFAGLAAGAAATLLMQGSAPTIGLLIALATSGSMSMAAAAPLVLGANIGTTLTPIVAAAGQAPAGKRVAFAHALFKLLGVAGFLPFIGAFTRLAERTAPDVPRQIANAHSIFNLCTALVFLPFVGVGARLVSRLYPDGGGRERFGPRYLDPRAIESPALAFGNAQREFLRMADIVADMVKDCLRCFEEGGVDLAAEIEARDDQVDILNREIRFYLARLGQEAMTREQADRQMELISLASDVENAGDLVNRNILALARKKAAHGLAFSREGWADIREFHGKVSENLDLALVAFSSADEEIARKVLRHRQKLMDIEAELKEKHIARLNQGLRESLETSSVHLDLLAYLRTVNLHMGNLAEAVVRRRERDQDRRE</sequence>
<evidence type="ECO:0000259" key="7">
    <source>
        <dbReference type="Pfam" id="PF01895"/>
    </source>
</evidence>
<feature type="transmembrane region" description="Helical" evidence="6">
    <location>
        <begin position="47"/>
        <end position="72"/>
    </location>
</feature>
<dbReference type="NCBIfam" id="NF037997">
    <property type="entry name" value="Na_Pi_symport"/>
    <property type="match status" value="1"/>
</dbReference>
<dbReference type="Pfam" id="PF01895">
    <property type="entry name" value="PhoU"/>
    <property type="match status" value="2"/>
</dbReference>
<evidence type="ECO:0000256" key="4">
    <source>
        <dbReference type="ARBA" id="ARBA00022989"/>
    </source>
</evidence>
<keyword evidence="9" id="KW-1185">Reference proteome</keyword>
<dbReference type="PANTHER" id="PTHR10010:SF46">
    <property type="entry name" value="SODIUM-DEPENDENT PHOSPHATE TRANSPORT PROTEIN 2B"/>
    <property type="match status" value="1"/>
</dbReference>
<keyword evidence="2" id="KW-1003">Cell membrane</keyword>
<feature type="domain" description="PhoU" evidence="7">
    <location>
        <begin position="446"/>
        <end position="532"/>
    </location>
</feature>
<accession>A0A7I9VHI7</accession>
<reference evidence="9" key="1">
    <citation type="journal article" date="2020" name="Appl. Environ. Microbiol.">
        <title>Diazotrophic Anaeromyxobacter Isolates from Soils.</title>
        <authorList>
            <person name="Masuda Y."/>
            <person name="Yamanaka H."/>
            <person name="Xu Z.X."/>
            <person name="Shiratori Y."/>
            <person name="Aono T."/>
            <person name="Amachi S."/>
            <person name="Senoo K."/>
            <person name="Itoh H."/>
        </authorList>
    </citation>
    <scope>NUCLEOTIDE SEQUENCE [LARGE SCALE GENOMIC DNA]</scope>
    <source>
        <strain evidence="9">R267</strain>
    </source>
</reference>
<keyword evidence="3 6" id="KW-0812">Transmembrane</keyword>
<evidence type="ECO:0000313" key="8">
    <source>
        <dbReference type="EMBL" id="GEJ55608.1"/>
    </source>
</evidence>
<feature type="transmembrane region" description="Helical" evidence="6">
    <location>
        <begin position="194"/>
        <end position="220"/>
    </location>
</feature>
<dbReference type="SUPFAM" id="SSF109755">
    <property type="entry name" value="PhoU-like"/>
    <property type="match status" value="1"/>
</dbReference>
<dbReference type="AlphaFoldDB" id="A0A7I9VHI7"/>
<dbReference type="EMBL" id="BJTG01000001">
    <property type="protein sequence ID" value="GEJ55608.1"/>
    <property type="molecule type" value="Genomic_DNA"/>
</dbReference>
<keyword evidence="5 6" id="KW-0472">Membrane</keyword>